<feature type="domain" description="AB hydrolase-1" evidence="1">
    <location>
        <begin position="24"/>
        <end position="261"/>
    </location>
</feature>
<dbReference type="PANTHER" id="PTHR43798">
    <property type="entry name" value="MONOACYLGLYCEROL LIPASE"/>
    <property type="match status" value="1"/>
</dbReference>
<dbReference type="PRINTS" id="PR00412">
    <property type="entry name" value="EPOXHYDRLASE"/>
</dbReference>
<dbReference type="EMBL" id="FODS01000018">
    <property type="protein sequence ID" value="SEO98672.1"/>
    <property type="molecule type" value="Genomic_DNA"/>
</dbReference>
<protein>
    <submittedName>
        <fullName evidence="2">Pimeloyl-ACP methyl ester carboxylesterase</fullName>
    </submittedName>
</protein>
<dbReference type="GO" id="GO:0003824">
    <property type="term" value="F:catalytic activity"/>
    <property type="evidence" value="ECO:0007669"/>
    <property type="project" value="InterPro"/>
</dbReference>
<reference evidence="2 3" key="1">
    <citation type="submission" date="2016-10" db="EMBL/GenBank/DDBJ databases">
        <authorList>
            <person name="de Groot N.N."/>
        </authorList>
    </citation>
    <scope>NUCLEOTIDE SEQUENCE [LARGE SCALE GENOMIC DNA]</scope>
    <source>
        <strain evidence="2 3">DSM 27842</strain>
    </source>
</reference>
<dbReference type="SUPFAM" id="SSF53474">
    <property type="entry name" value="alpha/beta-Hydrolases"/>
    <property type="match status" value="1"/>
</dbReference>
<dbReference type="Proteomes" id="UP000198893">
    <property type="component" value="Unassembled WGS sequence"/>
</dbReference>
<dbReference type="InterPro" id="IPR029058">
    <property type="entry name" value="AB_hydrolase_fold"/>
</dbReference>
<dbReference type="GO" id="GO:0016020">
    <property type="term" value="C:membrane"/>
    <property type="evidence" value="ECO:0007669"/>
    <property type="project" value="TreeGrafter"/>
</dbReference>
<organism evidence="2 3">
    <name type="scientific">Salinihabitans flavidus</name>
    <dbReference type="NCBI Taxonomy" id="569882"/>
    <lineage>
        <taxon>Bacteria</taxon>
        <taxon>Pseudomonadati</taxon>
        <taxon>Pseudomonadota</taxon>
        <taxon>Alphaproteobacteria</taxon>
        <taxon>Rhodobacterales</taxon>
        <taxon>Roseobacteraceae</taxon>
        <taxon>Salinihabitans</taxon>
    </lineage>
</organism>
<dbReference type="PANTHER" id="PTHR43798:SF33">
    <property type="entry name" value="HYDROLASE, PUTATIVE (AFU_ORTHOLOGUE AFUA_2G14860)-RELATED"/>
    <property type="match status" value="1"/>
</dbReference>
<dbReference type="PRINTS" id="PR00111">
    <property type="entry name" value="ABHYDROLASE"/>
</dbReference>
<name>A0A1H8U5V8_9RHOB</name>
<gene>
    <name evidence="2" type="ORF">SAMN04490248_11856</name>
</gene>
<dbReference type="Pfam" id="PF12697">
    <property type="entry name" value="Abhydrolase_6"/>
    <property type="match status" value="1"/>
</dbReference>
<dbReference type="STRING" id="569882.SAMN04490248_11856"/>
<dbReference type="InterPro" id="IPR050266">
    <property type="entry name" value="AB_hydrolase_sf"/>
</dbReference>
<dbReference type="InterPro" id="IPR000639">
    <property type="entry name" value="Epox_hydrolase-like"/>
</dbReference>
<dbReference type="Gene3D" id="3.40.50.1820">
    <property type="entry name" value="alpha/beta hydrolase"/>
    <property type="match status" value="1"/>
</dbReference>
<evidence type="ECO:0000259" key="1">
    <source>
        <dbReference type="Pfam" id="PF12697"/>
    </source>
</evidence>
<sequence length="270" mass="28166">MTDWQTHNASGIEYLERPGSGPVLVLLHGIGSQAASFTPLLAHLPADWRMIAWNAPGYGASGPLAQDWPQAADYARALTGLLDTLGVNRILLAGHSLGALVAASFASTHGGRVARLLLASPALGHGVTPGLALSTAAQTRIDELTQMGADAFARARAARLVHDPDTHPDVVEMVRRAMAQVSLPGYAQAARMLASGRLLDDAERLVVPTDVIVGEEDRVTPPEGAGHAHAALRDAARGRLIRVPGAGHALYQQAPAAFAEALAALVEPAR</sequence>
<dbReference type="AlphaFoldDB" id="A0A1H8U5V8"/>
<dbReference type="InterPro" id="IPR000073">
    <property type="entry name" value="AB_hydrolase_1"/>
</dbReference>
<dbReference type="OrthoDB" id="9804723at2"/>
<dbReference type="RefSeq" id="WP_093119448.1">
    <property type="nucleotide sequence ID" value="NZ_FODS01000018.1"/>
</dbReference>
<evidence type="ECO:0000313" key="2">
    <source>
        <dbReference type="EMBL" id="SEO98672.1"/>
    </source>
</evidence>
<keyword evidence="3" id="KW-1185">Reference proteome</keyword>
<proteinExistence type="predicted"/>
<accession>A0A1H8U5V8</accession>
<evidence type="ECO:0000313" key="3">
    <source>
        <dbReference type="Proteomes" id="UP000198893"/>
    </source>
</evidence>